<keyword evidence="3" id="KW-1185">Reference proteome</keyword>
<evidence type="ECO:0000313" key="3">
    <source>
        <dbReference type="Proteomes" id="UP001221757"/>
    </source>
</evidence>
<organism evidence="2 3">
    <name type="scientific">Mycena rosella</name>
    <name type="common">Pink bonnet</name>
    <name type="synonym">Agaricus rosellus</name>
    <dbReference type="NCBI Taxonomy" id="1033263"/>
    <lineage>
        <taxon>Eukaryota</taxon>
        <taxon>Fungi</taxon>
        <taxon>Dikarya</taxon>
        <taxon>Basidiomycota</taxon>
        <taxon>Agaricomycotina</taxon>
        <taxon>Agaricomycetes</taxon>
        <taxon>Agaricomycetidae</taxon>
        <taxon>Agaricales</taxon>
        <taxon>Marasmiineae</taxon>
        <taxon>Mycenaceae</taxon>
        <taxon>Mycena</taxon>
    </lineage>
</organism>
<dbReference type="EMBL" id="JARKIE010000120">
    <property type="protein sequence ID" value="KAJ7681262.1"/>
    <property type="molecule type" value="Genomic_DNA"/>
</dbReference>
<sequence length="326" mass="37091">MLIWLSWFYLVPWPATAKMESKRVESFMYHWVSLFCILNWFTGEILLGTDEGEHFIAEIGRKELRRGLRRWTAISQEHKCILSQHPPNLQNTLLLRFLLFVVRRNPGPVPCDERYAHPGLRRDEFHFSTSSLPPFLGIAAMFIALTLIPGDEFQPHFRYPIVLTEEQEASPPKLPQPTASKVCRKTLSRAGRTLMGRPQRAFCPLPRPSRWRPLLFVWFSTPRPPPAAPQGPRAPGILPTAHARSIPRCVPGGDVFCSARLALPGTVKQEGLLLHSLSMSSSIEAAYRQGLAVPEWFVLQISWTCKIQTWTDIRTPVADVKSWSIP</sequence>
<gene>
    <name evidence="2" type="ORF">B0H17DRAFT_1138557</name>
</gene>
<dbReference type="AlphaFoldDB" id="A0AAD7GEA3"/>
<feature type="signal peptide" evidence="1">
    <location>
        <begin position="1"/>
        <end position="17"/>
    </location>
</feature>
<keyword evidence="1" id="KW-0732">Signal</keyword>
<reference evidence="2" key="1">
    <citation type="submission" date="2023-03" db="EMBL/GenBank/DDBJ databases">
        <title>Massive genome expansion in bonnet fungi (Mycena s.s.) driven by repeated elements and novel gene families across ecological guilds.</title>
        <authorList>
            <consortium name="Lawrence Berkeley National Laboratory"/>
            <person name="Harder C.B."/>
            <person name="Miyauchi S."/>
            <person name="Viragh M."/>
            <person name="Kuo A."/>
            <person name="Thoen E."/>
            <person name="Andreopoulos B."/>
            <person name="Lu D."/>
            <person name="Skrede I."/>
            <person name="Drula E."/>
            <person name="Henrissat B."/>
            <person name="Morin E."/>
            <person name="Kohler A."/>
            <person name="Barry K."/>
            <person name="LaButti K."/>
            <person name="Morin E."/>
            <person name="Salamov A."/>
            <person name="Lipzen A."/>
            <person name="Mereny Z."/>
            <person name="Hegedus B."/>
            <person name="Baldrian P."/>
            <person name="Stursova M."/>
            <person name="Weitz H."/>
            <person name="Taylor A."/>
            <person name="Grigoriev I.V."/>
            <person name="Nagy L.G."/>
            <person name="Martin F."/>
            <person name="Kauserud H."/>
        </authorList>
    </citation>
    <scope>NUCLEOTIDE SEQUENCE</scope>
    <source>
        <strain evidence="2">CBHHK067</strain>
    </source>
</reference>
<accession>A0AAD7GEA3</accession>
<evidence type="ECO:0000313" key="2">
    <source>
        <dbReference type="EMBL" id="KAJ7681262.1"/>
    </source>
</evidence>
<evidence type="ECO:0000256" key="1">
    <source>
        <dbReference type="SAM" id="SignalP"/>
    </source>
</evidence>
<comment type="caution">
    <text evidence="2">The sequence shown here is derived from an EMBL/GenBank/DDBJ whole genome shotgun (WGS) entry which is preliminary data.</text>
</comment>
<protein>
    <submittedName>
        <fullName evidence="2">Uncharacterized protein</fullName>
    </submittedName>
</protein>
<name>A0AAD7GEA3_MYCRO</name>
<proteinExistence type="predicted"/>
<feature type="chain" id="PRO_5041951658" evidence="1">
    <location>
        <begin position="18"/>
        <end position="326"/>
    </location>
</feature>
<dbReference type="Proteomes" id="UP001221757">
    <property type="component" value="Unassembled WGS sequence"/>
</dbReference>